<feature type="domain" description="Phosphomevalonate dehydratase small subunit-like" evidence="7">
    <location>
        <begin position="25"/>
        <end position="104"/>
    </location>
</feature>
<dbReference type="Pfam" id="PF01989">
    <property type="entry name" value="AcnX_swivel_put"/>
    <property type="match status" value="1"/>
</dbReference>
<dbReference type="GO" id="GO:0019287">
    <property type="term" value="P:isopentenyl diphosphate biosynthetic process, mevalonate pathway"/>
    <property type="evidence" value="ECO:0007669"/>
    <property type="project" value="UniProtKB-UniRule"/>
</dbReference>
<dbReference type="InterPro" id="IPR020794">
    <property type="entry name" value="PMDh_S"/>
</dbReference>
<dbReference type="PIRSF" id="PIRSF004966">
    <property type="entry name" value="UCP004966"/>
    <property type="match status" value="1"/>
</dbReference>
<name>A0A2R6ABK8_9ARCH</name>
<comment type="subunit">
    <text evidence="5 6">Heterodimer composed of a large subunit (PMDh-L) and a small subunit (PMDh-S).</text>
</comment>
<dbReference type="PANTHER" id="PTHR36577">
    <property type="entry name" value="DUF521 DOMAIN PROTEIN (AFU_ORTHOLOGUE AFUA_6G00490)"/>
    <property type="match status" value="1"/>
</dbReference>
<dbReference type="PANTHER" id="PTHR36577:SF3">
    <property type="entry name" value="DUF521 DOMAIN PROTEIN (AFU_ORTHOLOGUE AFUA_6G00490)"/>
    <property type="match status" value="1"/>
</dbReference>
<accession>A0A2R6ABK8</accession>
<sequence>MRILRGRGISKGVARGLALVSSQPISFLGGVDANTGVVIEKNHELFGKSIAGRVLVFPSGKGSTVGTYVIYQLSKASKAPLAIVNRLCEPIVAVGAIISGIPAVDNLEVDPIKELKSGQEVEVDGTNGLVKVFD</sequence>
<evidence type="ECO:0000313" key="9">
    <source>
        <dbReference type="Proteomes" id="UP000240880"/>
    </source>
</evidence>
<comment type="similarity">
    <text evidence="6">Belongs to the AcnX type II small subunit family.</text>
</comment>
<comment type="function">
    <text evidence="4 6">Component of a hydro-lyase that catalyzes the dehydration of mevalonate 5-phosphate (MVA5P) to form trans-anhydromevalonate 5-phosphate (tAHMP). Involved in the archaeal mevalonate (MVA) pathway, which provides fundamental precursors for isoprenoid biosynthesis, such as isopentenyl diphosphate (IPP) and dimethylallyl diphosphate (DMAPP).</text>
</comment>
<dbReference type="AlphaFoldDB" id="A0A2R6ABK8"/>
<comment type="catalytic activity">
    <reaction evidence="3">
        <text>(R)-5-phosphomevalonate = (2E)-3-methyl-5-phosphooxypent-2-enoate + H2O</text>
        <dbReference type="Rhea" id="RHEA:78975"/>
        <dbReference type="ChEBI" id="CHEBI:15377"/>
        <dbReference type="ChEBI" id="CHEBI:58146"/>
        <dbReference type="ChEBI" id="CHEBI:229665"/>
        <dbReference type="EC" id="4.2.1.182"/>
    </reaction>
    <physiologicalReaction direction="left-to-right" evidence="3">
        <dbReference type="Rhea" id="RHEA:78976"/>
    </physiologicalReaction>
</comment>
<proteinExistence type="inferred from homology"/>
<dbReference type="EC" id="4.2.1.182" evidence="6"/>
<dbReference type="Gene3D" id="3.50.30.10">
    <property type="entry name" value="Phosphohistidine domain"/>
    <property type="match status" value="1"/>
</dbReference>
<dbReference type="CDD" id="cd01356">
    <property type="entry name" value="AcnX_swivel"/>
    <property type="match status" value="1"/>
</dbReference>
<feature type="active site" description="Proton acceptor" evidence="6">
    <location>
        <position position="63"/>
    </location>
</feature>
<dbReference type="Proteomes" id="UP000240880">
    <property type="component" value="Unassembled WGS sequence"/>
</dbReference>
<evidence type="ECO:0000256" key="4">
    <source>
        <dbReference type="ARBA" id="ARBA00045299"/>
    </source>
</evidence>
<evidence type="ECO:0000256" key="6">
    <source>
        <dbReference type="HAMAP-Rule" id="MF_00078"/>
    </source>
</evidence>
<dbReference type="SUPFAM" id="SSF52016">
    <property type="entry name" value="LeuD/IlvD-like"/>
    <property type="match status" value="1"/>
</dbReference>
<dbReference type="InterPro" id="IPR012016">
    <property type="entry name" value="PMDh-S-like"/>
</dbReference>
<reference evidence="8 9" key="1">
    <citation type="submission" date="2017-04" db="EMBL/GenBank/DDBJ databases">
        <title>Novel microbial lineages endemic to geothermal iron-oxide mats fill important gaps in the evolutionary history of Archaea.</title>
        <authorList>
            <person name="Jay Z.J."/>
            <person name="Beam J.P."/>
            <person name="Dlakic M."/>
            <person name="Rusch D.B."/>
            <person name="Kozubal M.A."/>
            <person name="Inskeep W.P."/>
        </authorList>
    </citation>
    <scope>NUCLEOTIDE SEQUENCE [LARGE SCALE GENOMIC DNA]</scope>
    <source>
        <strain evidence="8">OSP_D</strain>
    </source>
</reference>
<comment type="caution">
    <text evidence="8">The sequence shown here is derived from an EMBL/GenBank/DDBJ whole genome shotgun (WGS) entry which is preliminary data.</text>
</comment>
<dbReference type="NCBIfam" id="NF003046">
    <property type="entry name" value="PRK03955.1"/>
    <property type="match status" value="1"/>
</dbReference>
<keyword evidence="2 6" id="KW-0456">Lyase</keyword>
<organism evidence="8 9">
    <name type="scientific">Candidatus Marsarchaeota G1 archaeon OSP_D</name>
    <dbReference type="NCBI Taxonomy" id="1978155"/>
    <lineage>
        <taxon>Archaea</taxon>
        <taxon>Candidatus Marsarchaeota</taxon>
        <taxon>Candidatus Marsarchaeota group 1</taxon>
    </lineage>
</organism>
<evidence type="ECO:0000313" key="8">
    <source>
        <dbReference type="EMBL" id="PSN83736.1"/>
    </source>
</evidence>
<dbReference type="HAMAP" id="MF_00078">
    <property type="entry name" value="PMDh_S"/>
    <property type="match status" value="1"/>
</dbReference>
<evidence type="ECO:0000256" key="1">
    <source>
        <dbReference type="ARBA" id="ARBA00023229"/>
    </source>
</evidence>
<gene>
    <name evidence="8" type="ORF">B9Q01_03725</name>
</gene>
<dbReference type="InterPro" id="IPR002840">
    <property type="entry name" value="PMDh-S-like_dom"/>
</dbReference>
<dbReference type="EMBL" id="NEXC01000016">
    <property type="protein sequence ID" value="PSN83736.1"/>
    <property type="molecule type" value="Genomic_DNA"/>
</dbReference>
<protein>
    <recommendedName>
        <fullName evidence="6">Phosphomevalonate dehydratase small subunit</fullName>
        <shortName evidence="6">PMDh small subunit</shortName>
        <shortName evidence="6">PMDh-S</shortName>
        <ecNumber evidence="6">4.2.1.182</ecNumber>
    </recommendedName>
</protein>
<evidence type="ECO:0000256" key="2">
    <source>
        <dbReference type="ARBA" id="ARBA00023239"/>
    </source>
</evidence>
<keyword evidence="1 6" id="KW-0414">Isoprene biosynthesis</keyword>
<comment type="pathway">
    <text evidence="6">Isoprenoid biosynthesis; isopentenyl diphosphate biosynthesis via mevalonate pathway.</text>
</comment>
<evidence type="ECO:0000256" key="5">
    <source>
        <dbReference type="ARBA" id="ARBA00046520"/>
    </source>
</evidence>
<evidence type="ECO:0000256" key="3">
    <source>
        <dbReference type="ARBA" id="ARBA00045120"/>
    </source>
</evidence>
<dbReference type="GO" id="GO:0016836">
    <property type="term" value="F:hydro-lyase activity"/>
    <property type="evidence" value="ECO:0007669"/>
    <property type="project" value="UniProtKB-UniRule"/>
</dbReference>
<evidence type="ECO:0000259" key="7">
    <source>
        <dbReference type="Pfam" id="PF01989"/>
    </source>
</evidence>